<sequence>MKKLFLAALVSVTLAGCFGNNFSWTNARQIRQGMSEREVIALMGKPTRIQPSPIGLVYIWGHLNAVTGSVKTTSVIVNDGIVAADPIILGDRSLPLNIY</sequence>
<organism evidence="1 3">
    <name type="scientific">Neisseria macacae ATCC 33926</name>
    <dbReference type="NCBI Taxonomy" id="997348"/>
    <lineage>
        <taxon>Bacteria</taxon>
        <taxon>Pseudomonadati</taxon>
        <taxon>Pseudomonadota</taxon>
        <taxon>Betaproteobacteria</taxon>
        <taxon>Neisseriales</taxon>
        <taxon>Neisseriaceae</taxon>
        <taxon>Neisseria</taxon>
    </lineage>
</organism>
<gene>
    <name evidence="1" type="ORF">HMPREF9418_2839</name>
    <name evidence="2" type="ORF">MON40_02265</name>
</gene>
<dbReference type="Proteomes" id="UP000829455">
    <property type="component" value="Chromosome"/>
</dbReference>
<dbReference type="EMBL" id="CP094241">
    <property type="protein sequence ID" value="UNV85370.1"/>
    <property type="molecule type" value="Genomic_DNA"/>
</dbReference>
<keyword evidence="4" id="KW-1185">Reference proteome</keyword>
<evidence type="ECO:0000313" key="1">
    <source>
        <dbReference type="EMBL" id="EGQ74395.1"/>
    </source>
</evidence>
<reference evidence="2 4" key="2">
    <citation type="submission" date="2022-03" db="EMBL/GenBank/DDBJ databases">
        <title>Genome sequencing of Neisseria macacae.</title>
        <authorList>
            <person name="Baek M.-G."/>
        </authorList>
    </citation>
    <scope>NUCLEOTIDE SEQUENCE [LARGE SCALE GENOMIC DNA]</scope>
    <source>
        <strain evidence="2 4">ATCC 33926</strain>
    </source>
</reference>
<dbReference type="RefSeq" id="WP_003766302.1">
    <property type="nucleotide sequence ID" value="NZ_CP094241.1"/>
</dbReference>
<evidence type="ECO:0000313" key="4">
    <source>
        <dbReference type="Proteomes" id="UP000829455"/>
    </source>
</evidence>
<accession>A0AA36UH69</accession>
<evidence type="ECO:0000313" key="3">
    <source>
        <dbReference type="Proteomes" id="UP000004982"/>
    </source>
</evidence>
<reference evidence="1 3" key="1">
    <citation type="submission" date="2011-05" db="EMBL/GenBank/DDBJ databases">
        <authorList>
            <person name="Muzny D."/>
            <person name="Qin X."/>
            <person name="Deng J."/>
            <person name="Jiang H."/>
            <person name="Liu Y."/>
            <person name="Qu J."/>
            <person name="Song X.-Z."/>
            <person name="Zhang L."/>
            <person name="Thornton R."/>
            <person name="Coyle M."/>
            <person name="Francisco L."/>
            <person name="Jackson L."/>
            <person name="Javaid M."/>
            <person name="Korchina V."/>
            <person name="Kovar C."/>
            <person name="Mata R."/>
            <person name="Mathew T."/>
            <person name="Ngo R."/>
            <person name="Nguyen L."/>
            <person name="Nguyen N."/>
            <person name="Okwuonu G."/>
            <person name="Ongeri F."/>
            <person name="Pham C."/>
            <person name="Simmons D."/>
            <person name="Wilczek-Boney K."/>
            <person name="Hale W."/>
            <person name="Jakkamsetti A."/>
            <person name="Pham P."/>
            <person name="Ruth R."/>
            <person name="San Lucas F."/>
            <person name="Warren J."/>
            <person name="Zhang J."/>
            <person name="Zhao Z."/>
            <person name="Zhou C."/>
            <person name="Zhu D."/>
            <person name="Lee S."/>
            <person name="Bess C."/>
            <person name="Blankenburg K."/>
            <person name="Forbes L."/>
            <person name="Fu Q."/>
            <person name="Gubbala S."/>
            <person name="Hirani K."/>
            <person name="Jayaseelan J.C."/>
            <person name="Lara F."/>
            <person name="Munidasa M."/>
            <person name="Palculict T."/>
            <person name="Patil S."/>
            <person name="Pu L.-L."/>
            <person name="Saada N."/>
            <person name="Tang L."/>
            <person name="Weissenberger G."/>
            <person name="Zhu Y."/>
            <person name="Hemphill L."/>
            <person name="Shang Y."/>
            <person name="Youmans B."/>
            <person name="Ayvaz T."/>
            <person name="Ross M."/>
            <person name="Santibanez J."/>
            <person name="Aqrawi P."/>
            <person name="Gross S."/>
            <person name="Joshi V."/>
            <person name="Fowler G."/>
            <person name="Nazareth L."/>
            <person name="Reid J."/>
            <person name="Worley K."/>
            <person name="Petrosino J."/>
            <person name="Highlander S."/>
            <person name="Gibbs R."/>
        </authorList>
    </citation>
    <scope>NUCLEOTIDE SEQUENCE [LARGE SCALE GENOMIC DNA]</scope>
    <source>
        <strain evidence="1 3">ATCC 33926</strain>
    </source>
</reference>
<protein>
    <recommendedName>
        <fullName evidence="5">Lipoprotein SmpA/OmlA domain-containing protein</fullName>
    </recommendedName>
</protein>
<proteinExistence type="predicted"/>
<evidence type="ECO:0000313" key="2">
    <source>
        <dbReference type="EMBL" id="UNV85370.1"/>
    </source>
</evidence>
<dbReference type="PROSITE" id="PS51257">
    <property type="entry name" value="PROKAR_LIPOPROTEIN"/>
    <property type="match status" value="1"/>
</dbReference>
<dbReference type="AlphaFoldDB" id="A0AA36UH69"/>
<dbReference type="Proteomes" id="UP000004982">
    <property type="component" value="Unassembled WGS sequence"/>
</dbReference>
<dbReference type="EMBL" id="AFQE01000140">
    <property type="protein sequence ID" value="EGQ74395.1"/>
    <property type="molecule type" value="Genomic_DNA"/>
</dbReference>
<evidence type="ECO:0008006" key="5">
    <source>
        <dbReference type="Google" id="ProtNLM"/>
    </source>
</evidence>
<name>A0AA36UH69_9NEIS</name>